<feature type="transmembrane region" description="Helical" evidence="1">
    <location>
        <begin position="554"/>
        <end position="575"/>
    </location>
</feature>
<keyword evidence="1" id="KW-0472">Membrane</keyword>
<organism evidence="2 3">
    <name type="scientific">Bacteroides cellulosilyticus</name>
    <dbReference type="NCBI Taxonomy" id="246787"/>
    <lineage>
        <taxon>Bacteria</taxon>
        <taxon>Pseudomonadati</taxon>
        <taxon>Bacteroidota</taxon>
        <taxon>Bacteroidia</taxon>
        <taxon>Bacteroidales</taxon>
        <taxon>Bacteroidaceae</taxon>
        <taxon>Bacteroides</taxon>
    </lineage>
</organism>
<dbReference type="PANTHER" id="PTHR35807">
    <property type="entry name" value="TRANSCRIPTIONAL REGULATOR REDD-RELATED"/>
    <property type="match status" value="1"/>
</dbReference>
<dbReference type="GO" id="GO:0006355">
    <property type="term" value="P:regulation of DNA-templated transcription"/>
    <property type="evidence" value="ECO:0007669"/>
    <property type="project" value="TreeGrafter"/>
</dbReference>
<dbReference type="PANTHER" id="PTHR35807:SF1">
    <property type="entry name" value="TRANSCRIPTIONAL REGULATOR REDD"/>
    <property type="match status" value="1"/>
</dbReference>
<dbReference type="InterPro" id="IPR051677">
    <property type="entry name" value="AfsR-DnrI-RedD_regulator"/>
</dbReference>
<dbReference type="GO" id="GO:0003677">
    <property type="term" value="F:DNA binding"/>
    <property type="evidence" value="ECO:0007669"/>
    <property type="project" value="TreeGrafter"/>
</dbReference>
<reference evidence="2 3" key="1">
    <citation type="journal article" date="2015" name="Science">
        <title>Genetic determinants of in vivo fitness and diet responsiveness in multiple human gut Bacteroides.</title>
        <authorList>
            <person name="Wu M."/>
            <person name="McNulty N.P."/>
            <person name="Rodionov D.A."/>
            <person name="Khoroshkin M.S."/>
            <person name="Griffin N.W."/>
            <person name="Cheng J."/>
            <person name="Latreille P."/>
            <person name="Kerstetter R.A."/>
            <person name="Terrapon N."/>
            <person name="Henrissat B."/>
            <person name="Osterman A.L."/>
            <person name="Gordon J.I."/>
        </authorList>
    </citation>
    <scope>NUCLEOTIDE SEQUENCE [LARGE SCALE GENOMIC DNA]</scope>
    <source>
        <strain evidence="2 3">WH2</strain>
    </source>
</reference>
<protein>
    <submittedName>
        <fullName evidence="2">Uncharacterized protein</fullName>
    </submittedName>
</protein>
<dbReference type="InterPro" id="IPR015915">
    <property type="entry name" value="Kelch-typ_b-propeller"/>
</dbReference>
<accession>A0A0N7IFL5</accession>
<dbReference type="KEGG" id="bcel:BcellWH2_03306"/>
<evidence type="ECO:0000256" key="1">
    <source>
        <dbReference type="SAM" id="Phobius"/>
    </source>
</evidence>
<dbReference type="AlphaFoldDB" id="A0A0N7IFL5"/>
<dbReference type="InterPro" id="IPR011043">
    <property type="entry name" value="Gal_Oxase/kelch_b-propeller"/>
</dbReference>
<keyword evidence="1" id="KW-1133">Transmembrane helix</keyword>
<proteinExistence type="predicted"/>
<name>A0A0N7IFL5_9BACE</name>
<dbReference type="EMBL" id="CP012801">
    <property type="protein sequence ID" value="ALJ60539.1"/>
    <property type="molecule type" value="Genomic_DNA"/>
</dbReference>
<dbReference type="PATRIC" id="fig|246787.4.peg.3421"/>
<evidence type="ECO:0000313" key="3">
    <source>
        <dbReference type="Proteomes" id="UP000061809"/>
    </source>
</evidence>
<dbReference type="SUPFAM" id="SSF50965">
    <property type="entry name" value="Galactose oxidase, central domain"/>
    <property type="match status" value="1"/>
</dbReference>
<gene>
    <name evidence="2" type="ORF">BcellWH2_03306</name>
</gene>
<sequence>MVLKRYAILVIVLIYGIAIATSKELTDHYGLSFHSHEVNQDERTGMILASEQGFNFRHGFSFNFELSLQKANLTYGYVCRIVSNDVETLDLVANLNIAKMNFILCGSDGIISNQELQGEDIVLGDTWMNINISFFPQEIICSVGNETVHMPHGFQNMDHIKIFMGCNEHPAFVTTDVPPMSIRNLKLFDNKKEPVARWTLDKHRKDHVYDEIDNIKAQVSNGIWNIEEYVSWEKKIEISVNERNPQIATDTEHGRIFVATSDSLYIYHTENNELQCVKTQGGAPFASGGSQTIYDPVMDRLVSYSVLFPQLITYDLEGNSWSSYPGVEGLAPIQHHNRFIDSETNTLVVFGGYGNHAFKANLACHSLSGGDWNIHSLAPEVAPRFLSAAGYLGNGKFLVMGGFGSLSGKQEESPRNFDDLYEVDYKTGKVRKLADITLEKEHRTLGNSLVIDKESGKIYALTFCKERFDSDIRLLSLDMNTFQQDILGEPIPYRFLDTESFADLFLYPKQQKLYAVVLNAGINQQYKINIYSLRYPPLKISEIMQKEVLSDNHFLFGVSLILLVSVIGAIGMWGYKKKRKVVDVQVSADSSSVNSVVEEIPEIIKEKPISCIRLLGGFQVFNRTGEDITGSFSLITRQLFVFLLLHSIKDGKGTTSQKIDEVFWFGMDKASATNNRSVNIRKLRLILKEIGDITLVNENSYWHLDIGKEITCDYYDAINTINYIKKEKGFSLVMLERLLNIVSSGSLLPNMNVEWADAYKADFSDNLIDLLTTMLSLKDTENDQKLLLCIADAILLHDTTNEEAIKVKCRILYQQGQKGLSKQAFERFSVAYMNMLNEKPAFEYQDIIH</sequence>
<dbReference type="Proteomes" id="UP000061809">
    <property type="component" value="Chromosome"/>
</dbReference>
<keyword evidence="1" id="KW-0812">Transmembrane</keyword>
<dbReference type="RefSeq" id="WP_026367191.1">
    <property type="nucleotide sequence ID" value="NZ_CP012801.1"/>
</dbReference>
<dbReference type="Gene3D" id="2.120.10.80">
    <property type="entry name" value="Kelch-type beta propeller"/>
    <property type="match status" value="1"/>
</dbReference>
<evidence type="ECO:0000313" key="2">
    <source>
        <dbReference type="EMBL" id="ALJ60539.1"/>
    </source>
</evidence>